<protein>
    <submittedName>
        <fullName evidence="1">Cytoplasmic protein</fullName>
    </submittedName>
</protein>
<dbReference type="KEGG" id="nsl:BOX37_15930"/>
<accession>A0A1J0VT23</accession>
<dbReference type="InterPro" id="IPR032675">
    <property type="entry name" value="LRR_dom_sf"/>
</dbReference>
<dbReference type="SUPFAM" id="SSF52047">
    <property type="entry name" value="RNI-like"/>
    <property type="match status" value="1"/>
</dbReference>
<dbReference type="NCBIfam" id="NF038076">
    <property type="entry name" value="fam_STM4015"/>
    <property type="match status" value="1"/>
</dbReference>
<keyword evidence="2" id="KW-1185">Reference proteome</keyword>
<gene>
    <name evidence="1" type="ORF">BOX37_15930</name>
</gene>
<dbReference type="OrthoDB" id="9781345at2"/>
<dbReference type="RefSeq" id="WP_071928375.1">
    <property type="nucleotide sequence ID" value="NZ_CP018082.1"/>
</dbReference>
<organism evidence="1 2">
    <name type="scientific">Nocardia mangyaensis</name>
    <dbReference type="NCBI Taxonomy" id="2213200"/>
    <lineage>
        <taxon>Bacteria</taxon>
        <taxon>Bacillati</taxon>
        <taxon>Actinomycetota</taxon>
        <taxon>Actinomycetes</taxon>
        <taxon>Mycobacteriales</taxon>
        <taxon>Nocardiaceae</taxon>
        <taxon>Nocardia</taxon>
    </lineage>
</organism>
<proteinExistence type="predicted"/>
<reference evidence="1" key="1">
    <citation type="submission" date="2016-11" db="EMBL/GenBank/DDBJ databases">
        <authorList>
            <person name="Jaros S."/>
            <person name="Januszkiewicz K."/>
            <person name="Wedrychowicz H."/>
        </authorList>
    </citation>
    <scope>NUCLEOTIDE SEQUENCE [LARGE SCALE GENOMIC DNA]</scope>
    <source>
        <strain evidence="1">Y48</strain>
    </source>
</reference>
<evidence type="ECO:0000313" key="2">
    <source>
        <dbReference type="Proteomes" id="UP000183810"/>
    </source>
</evidence>
<dbReference type="EMBL" id="CP018082">
    <property type="protein sequence ID" value="APE35188.1"/>
    <property type="molecule type" value="Genomic_DNA"/>
</dbReference>
<evidence type="ECO:0000313" key="1">
    <source>
        <dbReference type="EMBL" id="APE35188.1"/>
    </source>
</evidence>
<dbReference type="Proteomes" id="UP000183810">
    <property type="component" value="Chromosome"/>
</dbReference>
<dbReference type="AlphaFoldDB" id="A0A1J0VT23"/>
<name>A0A1J0VT23_9NOCA</name>
<sequence>MTIGDHLREWGGLPAYTFPDPEKDAENQAAAVRSLPAADSVAWRIAVDSYEAPESWEDAFARFLDTVDPGAVRAIIVGSWTDAYENRPDGAIEAIVAAREQLPALRAVFVGDIIGEECEISWINQGEVTRLLEAFPALEELGVRGGERLEFTTVRHESLRKLTVEAGGLPVTVVRGVAASELPALVDLELWLGTSEYGGDSDVDDLAPILSGDRLPSLKRLALRNSEIQDVICAAVASAPVVARLDELDLSMGVLTDDGVAALLGGQPLTHLTSLDLHHNYVSSELGARLTDTLTAAGVELNLAVDDADEDEDDDGSVWRFVAVGE</sequence>
<dbReference type="Gene3D" id="3.80.10.10">
    <property type="entry name" value="Ribonuclease Inhibitor"/>
    <property type="match status" value="1"/>
</dbReference>
<dbReference type="InterPro" id="IPR047722">
    <property type="entry name" value="STM4015-like"/>
</dbReference>